<feature type="transmembrane region" description="Helical" evidence="6">
    <location>
        <begin position="109"/>
        <end position="129"/>
    </location>
</feature>
<keyword evidence="3 6" id="KW-0812">Transmembrane</keyword>
<comment type="similarity">
    <text evidence="2">Belongs to the TspO/BZRP family.</text>
</comment>
<keyword evidence="8" id="KW-1185">Reference proteome</keyword>
<dbReference type="InterPro" id="IPR038330">
    <property type="entry name" value="TspO/MBR-related_sf"/>
</dbReference>
<dbReference type="PIRSF" id="PIRSF005859">
    <property type="entry name" value="PBR"/>
    <property type="match status" value="1"/>
</dbReference>
<evidence type="ECO:0000313" key="8">
    <source>
        <dbReference type="Proteomes" id="UP000054359"/>
    </source>
</evidence>
<sequence length="159" mass="17767">MASIEKIAPIAGAIILPHVGGITAAFITRKEVKTWYETLRRPSWRPPNWMFAPVWTSLYTGMGVASYLVWKHGDGFQGPAKLPLILYGTNLILNWAWTPIFFGAHKKGLALAEILVLWGTVGACTYTFASVNKTAAYLMVPYWAWLSLASALTYCIWRD</sequence>
<dbReference type="OMA" id="PIVWTCL"/>
<dbReference type="Proteomes" id="UP000054359">
    <property type="component" value="Unassembled WGS sequence"/>
</dbReference>
<evidence type="ECO:0000256" key="5">
    <source>
        <dbReference type="ARBA" id="ARBA00023136"/>
    </source>
</evidence>
<feature type="transmembrane region" description="Helical" evidence="6">
    <location>
        <begin position="135"/>
        <end position="157"/>
    </location>
</feature>
<evidence type="ECO:0000313" key="7">
    <source>
        <dbReference type="EMBL" id="KFM77967.1"/>
    </source>
</evidence>
<evidence type="ECO:0000256" key="6">
    <source>
        <dbReference type="SAM" id="Phobius"/>
    </source>
</evidence>
<dbReference type="AlphaFoldDB" id="A0A087UKS8"/>
<keyword evidence="5 6" id="KW-0472">Membrane</keyword>
<feature type="transmembrane region" description="Helical" evidence="6">
    <location>
        <begin position="6"/>
        <end position="28"/>
    </location>
</feature>
<gene>
    <name evidence="7" type="ORF">X975_07267</name>
</gene>
<name>A0A087UKS8_STEMI</name>
<dbReference type="EMBL" id="KK120285">
    <property type="protein sequence ID" value="KFM77967.1"/>
    <property type="molecule type" value="Genomic_DNA"/>
</dbReference>
<dbReference type="Pfam" id="PF03073">
    <property type="entry name" value="TspO_MBR"/>
    <property type="match status" value="1"/>
</dbReference>
<feature type="transmembrane region" description="Helical" evidence="6">
    <location>
        <begin position="82"/>
        <end position="102"/>
    </location>
</feature>
<dbReference type="PANTHER" id="PTHR10057:SF0">
    <property type="entry name" value="TRANSLOCATOR PROTEIN"/>
    <property type="match status" value="1"/>
</dbReference>
<organism evidence="7 8">
    <name type="scientific">Stegodyphus mimosarum</name>
    <name type="common">African social velvet spider</name>
    <dbReference type="NCBI Taxonomy" id="407821"/>
    <lineage>
        <taxon>Eukaryota</taxon>
        <taxon>Metazoa</taxon>
        <taxon>Ecdysozoa</taxon>
        <taxon>Arthropoda</taxon>
        <taxon>Chelicerata</taxon>
        <taxon>Arachnida</taxon>
        <taxon>Araneae</taxon>
        <taxon>Araneomorphae</taxon>
        <taxon>Entelegynae</taxon>
        <taxon>Eresoidea</taxon>
        <taxon>Eresidae</taxon>
        <taxon>Stegodyphus</taxon>
    </lineage>
</organism>
<evidence type="ECO:0000256" key="3">
    <source>
        <dbReference type="ARBA" id="ARBA00022692"/>
    </source>
</evidence>
<dbReference type="FunFam" id="1.20.1260.100:FF:000001">
    <property type="entry name" value="translocator protein 2"/>
    <property type="match status" value="1"/>
</dbReference>
<evidence type="ECO:0000256" key="2">
    <source>
        <dbReference type="ARBA" id="ARBA00007524"/>
    </source>
</evidence>
<dbReference type="InterPro" id="IPR004307">
    <property type="entry name" value="TspO_MBR"/>
</dbReference>
<dbReference type="Gene3D" id="1.20.1260.100">
    <property type="entry name" value="TspO/MBR protein"/>
    <property type="match status" value="1"/>
</dbReference>
<dbReference type="GO" id="GO:0005741">
    <property type="term" value="C:mitochondrial outer membrane"/>
    <property type="evidence" value="ECO:0007669"/>
    <property type="project" value="TreeGrafter"/>
</dbReference>
<evidence type="ECO:0000256" key="4">
    <source>
        <dbReference type="ARBA" id="ARBA00022989"/>
    </source>
</evidence>
<keyword evidence="4 6" id="KW-1133">Transmembrane helix</keyword>
<evidence type="ECO:0000256" key="1">
    <source>
        <dbReference type="ARBA" id="ARBA00004141"/>
    </source>
</evidence>
<protein>
    <submittedName>
        <fullName evidence="7">Translocator protein</fullName>
    </submittedName>
</protein>
<feature type="transmembrane region" description="Helical" evidence="6">
    <location>
        <begin position="49"/>
        <end position="70"/>
    </location>
</feature>
<feature type="non-terminal residue" evidence="7">
    <location>
        <position position="159"/>
    </location>
</feature>
<reference evidence="7 8" key="1">
    <citation type="submission" date="2013-11" db="EMBL/GenBank/DDBJ databases">
        <title>Genome sequencing of Stegodyphus mimosarum.</title>
        <authorList>
            <person name="Bechsgaard J."/>
        </authorList>
    </citation>
    <scope>NUCLEOTIDE SEQUENCE [LARGE SCALE GENOMIC DNA]</scope>
</reference>
<accession>A0A087UKS8</accession>
<dbReference type="OrthoDB" id="8841220at2759"/>
<dbReference type="PANTHER" id="PTHR10057">
    <property type="entry name" value="PERIPHERAL-TYPE BENZODIAZEPINE RECEPTOR"/>
    <property type="match status" value="1"/>
</dbReference>
<dbReference type="GO" id="GO:0033013">
    <property type="term" value="P:tetrapyrrole metabolic process"/>
    <property type="evidence" value="ECO:0007669"/>
    <property type="project" value="UniProtKB-ARBA"/>
</dbReference>
<comment type="subcellular location">
    <subcellularLocation>
        <location evidence="1">Membrane</location>
        <topology evidence="1">Multi-pass membrane protein</topology>
    </subcellularLocation>
</comment>
<proteinExistence type="inferred from homology"/>
<dbReference type="CDD" id="cd15904">
    <property type="entry name" value="TSPO_MBR"/>
    <property type="match status" value="1"/>
</dbReference>
<dbReference type="STRING" id="407821.A0A087UKS8"/>